<dbReference type="EMBL" id="VLJV01000001">
    <property type="protein sequence ID" value="TWH18772.1"/>
    <property type="molecule type" value="Genomic_DNA"/>
</dbReference>
<evidence type="ECO:0000256" key="4">
    <source>
        <dbReference type="SAM" id="MobiDB-lite"/>
    </source>
</evidence>
<dbReference type="InterPro" id="IPR036291">
    <property type="entry name" value="NAD(P)-bd_dom_sf"/>
</dbReference>
<evidence type="ECO:0000256" key="1">
    <source>
        <dbReference type="ARBA" id="ARBA00006484"/>
    </source>
</evidence>
<name>A0A660C5M5_9PSEU</name>
<dbReference type="SUPFAM" id="SSF51735">
    <property type="entry name" value="NAD(P)-binding Rossmann-fold domains"/>
    <property type="match status" value="1"/>
</dbReference>
<evidence type="ECO:0000256" key="3">
    <source>
        <dbReference type="RuleBase" id="RU000363"/>
    </source>
</evidence>
<accession>A0A660C5M5</accession>
<comment type="similarity">
    <text evidence="1 3">Belongs to the short-chain dehydrogenases/reductases (SDR) family.</text>
</comment>
<reference evidence="5 6" key="1">
    <citation type="submission" date="2019-07" db="EMBL/GenBank/DDBJ databases">
        <title>R&amp;d 2014.</title>
        <authorList>
            <person name="Klenk H.-P."/>
        </authorList>
    </citation>
    <scope>NUCLEOTIDE SEQUENCE [LARGE SCALE GENOMIC DNA]</scope>
    <source>
        <strain evidence="5 6">DSM 43194</strain>
    </source>
</reference>
<dbReference type="Proteomes" id="UP000317303">
    <property type="component" value="Unassembled WGS sequence"/>
</dbReference>
<dbReference type="PANTHER" id="PTHR43391">
    <property type="entry name" value="RETINOL DEHYDROGENASE-RELATED"/>
    <property type="match status" value="1"/>
</dbReference>
<evidence type="ECO:0000313" key="6">
    <source>
        <dbReference type="Proteomes" id="UP000317303"/>
    </source>
</evidence>
<comment type="caution">
    <text evidence="5">The sequence shown here is derived from an EMBL/GenBank/DDBJ whole genome shotgun (WGS) entry which is preliminary data.</text>
</comment>
<keyword evidence="2" id="KW-0560">Oxidoreductase</keyword>
<dbReference type="Pfam" id="PF00106">
    <property type="entry name" value="adh_short"/>
    <property type="match status" value="1"/>
</dbReference>
<dbReference type="GO" id="GO:0005829">
    <property type="term" value="C:cytosol"/>
    <property type="evidence" value="ECO:0007669"/>
    <property type="project" value="TreeGrafter"/>
</dbReference>
<evidence type="ECO:0000313" key="5">
    <source>
        <dbReference type="EMBL" id="TWH18772.1"/>
    </source>
</evidence>
<organism evidence="5 6">
    <name type="scientific">Prauserella rugosa</name>
    <dbReference type="NCBI Taxonomy" id="43354"/>
    <lineage>
        <taxon>Bacteria</taxon>
        <taxon>Bacillati</taxon>
        <taxon>Actinomycetota</taxon>
        <taxon>Actinomycetes</taxon>
        <taxon>Pseudonocardiales</taxon>
        <taxon>Pseudonocardiaceae</taxon>
        <taxon>Prauserella</taxon>
    </lineage>
</organism>
<evidence type="ECO:0000256" key="2">
    <source>
        <dbReference type="ARBA" id="ARBA00023002"/>
    </source>
</evidence>
<dbReference type="Gene3D" id="3.40.50.720">
    <property type="entry name" value="NAD(P)-binding Rossmann-like Domain"/>
    <property type="match status" value="1"/>
</dbReference>
<feature type="region of interest" description="Disordered" evidence="4">
    <location>
        <begin position="1"/>
        <end position="31"/>
    </location>
</feature>
<dbReference type="InterPro" id="IPR002347">
    <property type="entry name" value="SDR_fam"/>
</dbReference>
<keyword evidence="6" id="KW-1185">Reference proteome</keyword>
<protein>
    <submittedName>
        <fullName evidence="5">Short-subunit dehydrogenase</fullName>
    </submittedName>
</protein>
<dbReference type="PANTHER" id="PTHR43391:SF91">
    <property type="entry name" value="OS04G0390700 PROTEIN"/>
    <property type="match status" value="1"/>
</dbReference>
<dbReference type="GO" id="GO:0016491">
    <property type="term" value="F:oxidoreductase activity"/>
    <property type="evidence" value="ECO:0007669"/>
    <property type="project" value="UniProtKB-KW"/>
</dbReference>
<gene>
    <name evidence="5" type="ORF">JD82_00593</name>
</gene>
<dbReference type="NCBIfam" id="NF006119">
    <property type="entry name" value="PRK08264.1-5"/>
    <property type="match status" value="1"/>
</dbReference>
<dbReference type="AlphaFoldDB" id="A0A660C5M5"/>
<dbReference type="PRINTS" id="PR00080">
    <property type="entry name" value="SDRFAMILY"/>
</dbReference>
<dbReference type="PRINTS" id="PR00081">
    <property type="entry name" value="GDHRDH"/>
</dbReference>
<sequence>MPLTSTVGFSVRAMTTPDTTRRGTAGPARGRPIHGAAALVTGANRGLGRHLAHQLLERGASRVYAAARRPETVDLPGAVPLRLDVTDEESVRAAAAAAGDVTILVNNAGISRFTDLVTGDAAAIRAEMDTNFWGTLAVVRAFAPVLTAGGGGAILNVLSAQSWHAYPGINGYHASKAAQWALTNGVRTELADHGTLVTGLHLGAVDTDFSAGYDGPKGDPAAVASAALDGIEAGATEVLADPWSVHVKASLAADPAILEAEILGGAV</sequence>
<proteinExistence type="inferred from homology"/>